<dbReference type="AlphaFoldDB" id="A0A235BUQ4"/>
<dbReference type="InterPro" id="IPR004463">
    <property type="entry name" value="UDP-acyl_GlcNac_deAcase"/>
</dbReference>
<evidence type="ECO:0000256" key="3">
    <source>
        <dbReference type="ARBA" id="ARBA00005002"/>
    </source>
</evidence>
<keyword evidence="8" id="KW-0378">Hydrolase</keyword>
<comment type="pathway">
    <text evidence="3">Glycolipid biosynthesis; lipid IV(A) biosynthesis; lipid IV(A) from (3R)-3-hydroxytetradecanoyl-[acyl-carrier-protein] and UDP-N-acetyl-alpha-D-glucosamine: step 2/6.</text>
</comment>
<keyword evidence="5" id="KW-0444">Lipid biosynthesis</keyword>
<evidence type="ECO:0000256" key="5">
    <source>
        <dbReference type="ARBA" id="ARBA00022516"/>
    </source>
</evidence>
<evidence type="ECO:0000313" key="13">
    <source>
        <dbReference type="Proteomes" id="UP000215559"/>
    </source>
</evidence>
<reference evidence="12 13" key="1">
    <citation type="submission" date="2017-07" db="EMBL/GenBank/DDBJ databases">
        <title>Recovery of genomes from metagenomes via a dereplication, aggregation, and scoring strategy.</title>
        <authorList>
            <person name="Sieber C.M."/>
            <person name="Probst A.J."/>
            <person name="Sharrar A."/>
            <person name="Thomas B.C."/>
            <person name="Hess M."/>
            <person name="Tringe S.G."/>
            <person name="Banfield J.F."/>
        </authorList>
    </citation>
    <scope>NUCLEOTIDE SEQUENCE [LARGE SCALE GENOMIC DNA]</scope>
    <source>
        <strain evidence="12">JGI_Cruoil_03_51_56</strain>
    </source>
</reference>
<dbReference type="EMBL" id="NOZP01000083">
    <property type="protein sequence ID" value="OYD15799.1"/>
    <property type="molecule type" value="Genomic_DNA"/>
</dbReference>
<keyword evidence="7" id="KW-0479">Metal-binding</keyword>
<accession>A0A235BUQ4</accession>
<comment type="cofactor">
    <cofactor evidence="1">
        <name>Zn(2+)</name>
        <dbReference type="ChEBI" id="CHEBI:29105"/>
    </cofactor>
</comment>
<comment type="function">
    <text evidence="2">Catalyzes the hydrolysis of UDP-3-O-myristoyl-N-acetylglucosamine to form UDP-3-O-myristoylglucosamine and acetate, the committed step in lipid A biosynthesis.</text>
</comment>
<dbReference type="InterPro" id="IPR020568">
    <property type="entry name" value="Ribosomal_Su5_D2-typ_SF"/>
</dbReference>
<dbReference type="PANTHER" id="PTHR33694">
    <property type="entry name" value="UDP-3-O-ACYL-N-ACETYLGLUCOSAMINE DEACETYLASE 1, MITOCHONDRIAL-RELATED"/>
    <property type="match status" value="1"/>
</dbReference>
<evidence type="ECO:0000256" key="6">
    <source>
        <dbReference type="ARBA" id="ARBA00022556"/>
    </source>
</evidence>
<dbReference type="GO" id="GO:0103117">
    <property type="term" value="F:UDP-3-O-acyl-N-acetylglucosamine deacetylase activity"/>
    <property type="evidence" value="ECO:0007669"/>
    <property type="project" value="UniProtKB-EC"/>
</dbReference>
<dbReference type="Pfam" id="PF03331">
    <property type="entry name" value="LpxC"/>
    <property type="match status" value="1"/>
</dbReference>
<dbReference type="InterPro" id="IPR011334">
    <property type="entry name" value="UDP-acyl_GlcNac_deAcase_C"/>
</dbReference>
<proteinExistence type="predicted"/>
<dbReference type="SUPFAM" id="SSF54211">
    <property type="entry name" value="Ribosomal protein S5 domain 2-like"/>
    <property type="match status" value="2"/>
</dbReference>
<dbReference type="UniPathway" id="UPA00359">
    <property type="reaction ID" value="UER00478"/>
</dbReference>
<dbReference type="PANTHER" id="PTHR33694:SF1">
    <property type="entry name" value="UDP-3-O-ACYL-N-ACETYLGLUCOSAMINE DEACETYLASE 1, MITOCHONDRIAL-RELATED"/>
    <property type="match status" value="1"/>
</dbReference>
<comment type="caution">
    <text evidence="12">The sequence shown here is derived from an EMBL/GenBank/DDBJ whole genome shotgun (WGS) entry which is preliminary data.</text>
</comment>
<gene>
    <name evidence="12" type="ORF">CH330_04635</name>
</gene>
<dbReference type="Gene3D" id="3.30.230.20">
    <property type="entry name" value="lpxc deacetylase, domain 1"/>
    <property type="match status" value="1"/>
</dbReference>
<dbReference type="GO" id="GO:0016020">
    <property type="term" value="C:membrane"/>
    <property type="evidence" value="ECO:0007669"/>
    <property type="project" value="GOC"/>
</dbReference>
<evidence type="ECO:0000256" key="7">
    <source>
        <dbReference type="ARBA" id="ARBA00022723"/>
    </source>
</evidence>
<evidence type="ECO:0000256" key="8">
    <source>
        <dbReference type="ARBA" id="ARBA00022801"/>
    </source>
</evidence>
<evidence type="ECO:0000256" key="4">
    <source>
        <dbReference type="ARBA" id="ARBA00012745"/>
    </source>
</evidence>
<keyword evidence="10" id="KW-0443">Lipid metabolism</keyword>
<dbReference type="InterPro" id="IPR015870">
    <property type="entry name" value="UDP-acyl_N-AcGlcN_deAcase_N"/>
</dbReference>
<dbReference type="Gene3D" id="3.30.1700.10">
    <property type="entry name" value="lpxc deacetylase, domain 2"/>
    <property type="match status" value="1"/>
</dbReference>
<evidence type="ECO:0000256" key="9">
    <source>
        <dbReference type="ARBA" id="ARBA00022833"/>
    </source>
</evidence>
<dbReference type="EC" id="3.5.1.108" evidence="4"/>
<name>A0A235BUQ4_UNCW3</name>
<evidence type="ECO:0000256" key="10">
    <source>
        <dbReference type="ARBA" id="ARBA00023098"/>
    </source>
</evidence>
<sequence length="277" mass="30977">MLGQIVAQVRQGKVKGRTVRRPVRLSGKGYFSMKPVELLIEPGPSGDGIVFNRGLNADIENADVFNHCTCIGRKSRQVQMVEHFLAACYCLGITDLTVTTKGNELPFLDGSSGPFVRAFKRAGFMRQKSGPKPLLLSRPVVVEDDGVIAALPARILHICCFVRLPGNENVQSFCGRISPFRFEQELAGARTFGPGPSGRSLKQIKRALHLRFMLRRHAGFIYPQSERFPNEPCRHKVLDFIGDLALLGRPLKAKIFIFQPSHRLNLAFVRQLRKITE</sequence>
<comment type="catalytic activity">
    <reaction evidence="11">
        <text>a UDP-3-O-[(3R)-3-hydroxyacyl]-N-acetyl-alpha-D-glucosamine + H2O = a UDP-3-O-[(3R)-3-hydroxyacyl]-alpha-D-glucosamine + acetate</text>
        <dbReference type="Rhea" id="RHEA:67816"/>
        <dbReference type="ChEBI" id="CHEBI:15377"/>
        <dbReference type="ChEBI" id="CHEBI:30089"/>
        <dbReference type="ChEBI" id="CHEBI:137740"/>
        <dbReference type="ChEBI" id="CHEBI:173225"/>
        <dbReference type="EC" id="3.5.1.108"/>
    </reaction>
</comment>
<evidence type="ECO:0000256" key="2">
    <source>
        <dbReference type="ARBA" id="ARBA00002923"/>
    </source>
</evidence>
<dbReference type="GO" id="GO:0046872">
    <property type="term" value="F:metal ion binding"/>
    <property type="evidence" value="ECO:0007669"/>
    <property type="project" value="UniProtKB-KW"/>
</dbReference>
<keyword evidence="9" id="KW-0862">Zinc</keyword>
<keyword evidence="6" id="KW-0441">Lipid A biosynthesis</keyword>
<dbReference type="GO" id="GO:0009245">
    <property type="term" value="P:lipid A biosynthetic process"/>
    <property type="evidence" value="ECO:0007669"/>
    <property type="project" value="UniProtKB-KW"/>
</dbReference>
<organism evidence="12 13">
    <name type="scientific">candidate division WOR-3 bacterium JGI_Cruoil_03_51_56</name>
    <dbReference type="NCBI Taxonomy" id="1973747"/>
    <lineage>
        <taxon>Bacteria</taxon>
        <taxon>Bacteria division WOR-3</taxon>
    </lineage>
</organism>
<evidence type="ECO:0000256" key="1">
    <source>
        <dbReference type="ARBA" id="ARBA00001947"/>
    </source>
</evidence>
<protein>
    <recommendedName>
        <fullName evidence="4">UDP-3-O-acyl-N-acetylglucosamine deacetylase</fullName>
        <ecNumber evidence="4">3.5.1.108</ecNumber>
    </recommendedName>
</protein>
<evidence type="ECO:0000313" key="12">
    <source>
        <dbReference type="EMBL" id="OYD15799.1"/>
    </source>
</evidence>
<dbReference type="Proteomes" id="UP000215559">
    <property type="component" value="Unassembled WGS sequence"/>
</dbReference>
<evidence type="ECO:0000256" key="11">
    <source>
        <dbReference type="ARBA" id="ARBA00024535"/>
    </source>
</evidence>